<protein>
    <submittedName>
        <fullName evidence="1">Uncharacterized protein</fullName>
    </submittedName>
</protein>
<accession>A0ACD3A632</accession>
<keyword evidence="2" id="KW-1185">Reference proteome</keyword>
<gene>
    <name evidence="1" type="ORF">BDN72DRAFT_863713</name>
</gene>
<name>A0ACD3A632_9AGAR</name>
<reference evidence="1 2" key="1">
    <citation type="journal article" date="2019" name="Nat. Ecol. Evol.">
        <title>Megaphylogeny resolves global patterns of mushroom evolution.</title>
        <authorList>
            <person name="Varga T."/>
            <person name="Krizsan K."/>
            <person name="Foldi C."/>
            <person name="Dima B."/>
            <person name="Sanchez-Garcia M."/>
            <person name="Sanchez-Ramirez S."/>
            <person name="Szollosi G.J."/>
            <person name="Szarkandi J.G."/>
            <person name="Papp V."/>
            <person name="Albert L."/>
            <person name="Andreopoulos W."/>
            <person name="Angelini C."/>
            <person name="Antonin V."/>
            <person name="Barry K.W."/>
            <person name="Bougher N.L."/>
            <person name="Buchanan P."/>
            <person name="Buyck B."/>
            <person name="Bense V."/>
            <person name="Catcheside P."/>
            <person name="Chovatia M."/>
            <person name="Cooper J."/>
            <person name="Damon W."/>
            <person name="Desjardin D."/>
            <person name="Finy P."/>
            <person name="Geml J."/>
            <person name="Haridas S."/>
            <person name="Hughes K."/>
            <person name="Justo A."/>
            <person name="Karasinski D."/>
            <person name="Kautmanova I."/>
            <person name="Kiss B."/>
            <person name="Kocsube S."/>
            <person name="Kotiranta H."/>
            <person name="LaButti K.M."/>
            <person name="Lechner B.E."/>
            <person name="Liimatainen K."/>
            <person name="Lipzen A."/>
            <person name="Lukacs Z."/>
            <person name="Mihaltcheva S."/>
            <person name="Morgado L.N."/>
            <person name="Niskanen T."/>
            <person name="Noordeloos M.E."/>
            <person name="Ohm R.A."/>
            <person name="Ortiz-Santana B."/>
            <person name="Ovrebo C."/>
            <person name="Racz N."/>
            <person name="Riley R."/>
            <person name="Savchenko A."/>
            <person name="Shiryaev A."/>
            <person name="Soop K."/>
            <person name="Spirin V."/>
            <person name="Szebenyi C."/>
            <person name="Tomsovsky M."/>
            <person name="Tulloss R.E."/>
            <person name="Uehling J."/>
            <person name="Grigoriev I.V."/>
            <person name="Vagvolgyi C."/>
            <person name="Papp T."/>
            <person name="Martin F.M."/>
            <person name="Miettinen O."/>
            <person name="Hibbett D.S."/>
            <person name="Nagy L.G."/>
        </authorList>
    </citation>
    <scope>NUCLEOTIDE SEQUENCE [LARGE SCALE GENOMIC DNA]</scope>
    <source>
        <strain evidence="1 2">NL-1719</strain>
    </source>
</reference>
<evidence type="ECO:0000313" key="1">
    <source>
        <dbReference type="EMBL" id="TFK61293.1"/>
    </source>
</evidence>
<evidence type="ECO:0000313" key="2">
    <source>
        <dbReference type="Proteomes" id="UP000308600"/>
    </source>
</evidence>
<dbReference type="Proteomes" id="UP000308600">
    <property type="component" value="Unassembled WGS sequence"/>
</dbReference>
<sequence length="338" mass="37872">MDPPFHDPTRLKAIPPGYSGRVEMIVNNNQGRRRTSFWISFANDEQLMNTSFVSAGSLLSSRQYKPAAVTPIEVFWEVATPRTELDSEDGYIVRFDGESSGTPRSLRVADGLDFFTSVEFFGRGHMALMDPVNTRLWAIQSHHLRRCIFWTSAFLLTYLNGRLEGYCPVICLEAPTEFSVLLAPFAVVRRLPVLVGGPKEDCTPECIVNLHWIQLCCDRYLLKQETKLFCSAYVAALVDPHSLFDGEVACRKRDARLPVAAGSGARTFPSLTANFAHSRGLGRQLIVFHGIHFSCLGDPFPGFNCWAKHQSVYATSHPLLSPPLYTRQALYAFAQCRC</sequence>
<proteinExistence type="predicted"/>
<dbReference type="EMBL" id="ML208674">
    <property type="protein sequence ID" value="TFK61293.1"/>
    <property type="molecule type" value="Genomic_DNA"/>
</dbReference>
<organism evidence="1 2">
    <name type="scientific">Pluteus cervinus</name>
    <dbReference type="NCBI Taxonomy" id="181527"/>
    <lineage>
        <taxon>Eukaryota</taxon>
        <taxon>Fungi</taxon>
        <taxon>Dikarya</taxon>
        <taxon>Basidiomycota</taxon>
        <taxon>Agaricomycotina</taxon>
        <taxon>Agaricomycetes</taxon>
        <taxon>Agaricomycetidae</taxon>
        <taxon>Agaricales</taxon>
        <taxon>Pluteineae</taxon>
        <taxon>Pluteaceae</taxon>
        <taxon>Pluteus</taxon>
    </lineage>
</organism>